<keyword evidence="3" id="KW-1185">Reference proteome</keyword>
<dbReference type="Proteomes" id="UP000013966">
    <property type="component" value="Plasmid p2"/>
</dbReference>
<keyword evidence="1 2" id="KW-0812">Transmembrane</keyword>
<dbReference type="OrthoDB" id="9099722at2"/>
<accession>A0A060PHC5</accession>
<reference evidence="2 3" key="1">
    <citation type="journal article" date="2013" name="Genome Announc.">
        <title>Complete Genome Sequence of Burkholderia sp. Strain RPE64, Bacterial Symbiont of the Bean Bug Riptortus pedestris.</title>
        <authorList>
            <person name="Shibata T.F."/>
            <person name="Maeda T."/>
            <person name="Nikoh N."/>
            <person name="Yamaguchi K."/>
            <person name="Oshima K."/>
            <person name="Hattori M."/>
            <person name="Nishiyama T."/>
            <person name="Hasebe M."/>
            <person name="Fukatsu T."/>
            <person name="Kikuchi Y."/>
            <person name="Shigenobu S."/>
        </authorList>
    </citation>
    <scope>NUCLEOTIDE SEQUENCE [LARGE SCALE GENOMIC DNA]</scope>
    <source>
        <plasmid evidence="2 3">p2</plasmid>
    </source>
</reference>
<reference evidence="2 3" key="2">
    <citation type="journal article" date="2018" name="Int. J. Syst. Evol. Microbiol.">
        <title>Burkholderia insecticola sp. nov., a gut symbiotic bacterium of the bean bug Riptortus pedestris.</title>
        <authorList>
            <person name="Takeshita K."/>
            <person name="Tamaki H."/>
            <person name="Ohbayashi T."/>
            <person name="Meng X.-Y."/>
            <person name="Sone T."/>
            <person name="Mitani Y."/>
            <person name="Peeters C."/>
            <person name="Kikuchi Y."/>
            <person name="Vandamme P."/>
        </authorList>
    </citation>
    <scope>NUCLEOTIDE SEQUENCE [LARGE SCALE GENOMIC DNA]</scope>
    <source>
        <strain evidence="2">RPE64</strain>
        <plasmid evidence="2 3">p2</plasmid>
    </source>
</reference>
<geneLocation type="plasmid" evidence="2 3">
    <name>p2</name>
</geneLocation>
<name>A0A060PHC5_9BURK</name>
<protein>
    <submittedName>
        <fullName evidence="2">Putative signal peptide transmembrane protein</fullName>
    </submittedName>
</protein>
<keyword evidence="1" id="KW-0472">Membrane</keyword>
<feature type="transmembrane region" description="Helical" evidence="1">
    <location>
        <begin position="35"/>
        <end position="57"/>
    </location>
</feature>
<dbReference type="InterPro" id="IPR016410">
    <property type="entry name" value="Phage_imm"/>
</dbReference>
<dbReference type="AlphaFoldDB" id="A0A060PHC5"/>
<gene>
    <name evidence="2" type="ORF">BRPE64_ECDS02950</name>
</gene>
<evidence type="ECO:0000313" key="3">
    <source>
        <dbReference type="Proteomes" id="UP000013966"/>
    </source>
</evidence>
<dbReference type="KEGG" id="buo:BRPE64_ECDS02950"/>
<dbReference type="Pfam" id="PF14373">
    <property type="entry name" value="Imm_superinfect"/>
    <property type="match status" value="1"/>
</dbReference>
<sequence length="152" mass="16194">MLRTLISVVAAIALIALYLAPSIIADVQGRKDAFLLTVVNILLGWTVIGWFGVFFWARHPVTDKRLRNFAKRAARATAKATIDALVLRVGSGAGTIGRLGHRLVPIATRVAVRTNQSGRGSALSQINEIAGTFAPVARGSKPIMSGTVHRGN</sequence>
<keyword evidence="2" id="KW-0614">Plasmid</keyword>
<proteinExistence type="predicted"/>
<dbReference type="HOGENOM" id="CLU_144644_0_0_4"/>
<organism evidence="2 3">
    <name type="scientific">Caballeronia insecticola</name>
    <dbReference type="NCBI Taxonomy" id="758793"/>
    <lineage>
        <taxon>Bacteria</taxon>
        <taxon>Pseudomonadati</taxon>
        <taxon>Pseudomonadota</taxon>
        <taxon>Betaproteobacteria</taxon>
        <taxon>Burkholderiales</taxon>
        <taxon>Burkholderiaceae</taxon>
        <taxon>Caballeronia</taxon>
    </lineage>
</organism>
<evidence type="ECO:0000313" key="2">
    <source>
        <dbReference type="EMBL" id="BAO94177.1"/>
    </source>
</evidence>
<dbReference type="EMBL" id="AP013062">
    <property type="protein sequence ID" value="BAO94177.1"/>
    <property type="molecule type" value="Genomic_DNA"/>
</dbReference>
<evidence type="ECO:0000256" key="1">
    <source>
        <dbReference type="SAM" id="Phobius"/>
    </source>
</evidence>
<keyword evidence="1" id="KW-1133">Transmembrane helix</keyword>